<organism evidence="3 4">
    <name type="scientific">Kushneria aurantia</name>
    <dbReference type="NCBI Taxonomy" id="504092"/>
    <lineage>
        <taxon>Bacteria</taxon>
        <taxon>Pseudomonadati</taxon>
        <taxon>Pseudomonadota</taxon>
        <taxon>Gammaproteobacteria</taxon>
        <taxon>Oceanospirillales</taxon>
        <taxon>Halomonadaceae</taxon>
        <taxon>Kushneria</taxon>
    </lineage>
</organism>
<evidence type="ECO:0000313" key="4">
    <source>
        <dbReference type="Proteomes" id="UP001589814"/>
    </source>
</evidence>
<comment type="similarity">
    <text evidence="1">Belongs to the bactofilin family.</text>
</comment>
<dbReference type="EMBL" id="JBHLVX010000033">
    <property type="protein sequence ID" value="MFC0268054.1"/>
    <property type="molecule type" value="Genomic_DNA"/>
</dbReference>
<feature type="compositionally biased region" description="Polar residues" evidence="2">
    <location>
        <begin position="1"/>
        <end position="20"/>
    </location>
</feature>
<dbReference type="Pfam" id="PF04519">
    <property type="entry name" value="Bactofilin"/>
    <property type="match status" value="1"/>
</dbReference>
<sequence length="181" mass="19330">MFQKSASEANRPRSTASSNVEPLPHTAGDAASRGSLIGSATRVVGDIIGDEDLRIEGQVEGNVWCRDCSVSIGPEGQVLGDLYAETLAVAGHVKGRLIAARRITIHAGADVEGELHTPGLILEEGAAFHGSVDMNEDNPLLDEVAEHKHRIAESDEPDVTSAARNTADRDDTQEEVDERRD</sequence>
<gene>
    <name evidence="3" type="ORF">ACFFHW_08675</name>
</gene>
<dbReference type="PANTHER" id="PTHR35024:SF4">
    <property type="entry name" value="POLYMER-FORMING CYTOSKELETAL PROTEIN"/>
    <property type="match status" value="1"/>
</dbReference>
<dbReference type="PANTHER" id="PTHR35024">
    <property type="entry name" value="HYPOTHETICAL CYTOSOLIC PROTEIN"/>
    <property type="match status" value="1"/>
</dbReference>
<reference evidence="3 4" key="1">
    <citation type="submission" date="2024-09" db="EMBL/GenBank/DDBJ databases">
        <authorList>
            <person name="Sun Q."/>
            <person name="Mori K."/>
        </authorList>
    </citation>
    <scope>NUCLEOTIDE SEQUENCE [LARGE SCALE GENOMIC DNA]</scope>
    <source>
        <strain evidence="3 4">CCM 7415</strain>
    </source>
</reference>
<comment type="caution">
    <text evidence="3">The sequence shown here is derived from an EMBL/GenBank/DDBJ whole genome shotgun (WGS) entry which is preliminary data.</text>
</comment>
<dbReference type="RefSeq" id="WP_019952389.1">
    <property type="nucleotide sequence ID" value="NZ_JBHLVX010000033.1"/>
</dbReference>
<accession>A0ABV6G327</accession>
<evidence type="ECO:0000313" key="3">
    <source>
        <dbReference type="EMBL" id="MFC0268054.1"/>
    </source>
</evidence>
<feature type="compositionally biased region" description="Acidic residues" evidence="2">
    <location>
        <begin position="171"/>
        <end position="181"/>
    </location>
</feature>
<feature type="region of interest" description="Disordered" evidence="2">
    <location>
        <begin position="1"/>
        <end position="34"/>
    </location>
</feature>
<dbReference type="InterPro" id="IPR007607">
    <property type="entry name" value="BacA/B"/>
</dbReference>
<keyword evidence="4" id="KW-1185">Reference proteome</keyword>
<feature type="region of interest" description="Disordered" evidence="2">
    <location>
        <begin position="143"/>
        <end position="181"/>
    </location>
</feature>
<protein>
    <submittedName>
        <fullName evidence="3">Polymer-forming cytoskeletal protein</fullName>
    </submittedName>
</protein>
<proteinExistence type="inferred from homology"/>
<dbReference type="Proteomes" id="UP001589814">
    <property type="component" value="Unassembled WGS sequence"/>
</dbReference>
<name>A0ABV6G327_9GAMM</name>
<evidence type="ECO:0000256" key="1">
    <source>
        <dbReference type="ARBA" id="ARBA00044755"/>
    </source>
</evidence>
<evidence type="ECO:0000256" key="2">
    <source>
        <dbReference type="SAM" id="MobiDB-lite"/>
    </source>
</evidence>